<dbReference type="RefSeq" id="WP_345257232.1">
    <property type="nucleotide sequence ID" value="NZ_BAABGY010000011.1"/>
</dbReference>
<evidence type="ECO:0008006" key="3">
    <source>
        <dbReference type="Google" id="ProtNLM"/>
    </source>
</evidence>
<evidence type="ECO:0000313" key="2">
    <source>
        <dbReference type="Proteomes" id="UP001501725"/>
    </source>
</evidence>
<name>A0ABP8HH07_9BACT</name>
<reference evidence="2" key="1">
    <citation type="journal article" date="2019" name="Int. J. Syst. Evol. Microbiol.">
        <title>The Global Catalogue of Microorganisms (GCM) 10K type strain sequencing project: providing services to taxonomists for standard genome sequencing and annotation.</title>
        <authorList>
            <consortium name="The Broad Institute Genomics Platform"/>
            <consortium name="The Broad Institute Genome Sequencing Center for Infectious Disease"/>
            <person name="Wu L."/>
            <person name="Ma J."/>
        </authorList>
    </citation>
    <scope>NUCLEOTIDE SEQUENCE [LARGE SCALE GENOMIC DNA]</scope>
    <source>
        <strain evidence="2">JCM 17919</strain>
    </source>
</reference>
<sequence>MSQQRPAETAINLQLKGLEILHASCNVPENPQVSMANFHFNINLDHKAEFSQNLLAVIVSVEVRSEDQQQVFGALVLSNIFSIENIDTVVGIDPENGQLQIPQVLAELLATQSIATARGTLFGMFKGTFMHHAFLPIIDTRSFQPQPQQ</sequence>
<keyword evidence="2" id="KW-1185">Reference proteome</keyword>
<proteinExistence type="predicted"/>
<gene>
    <name evidence="1" type="ORF">GCM10023184_36210</name>
</gene>
<accession>A0ABP8HH07</accession>
<comment type="caution">
    <text evidence="1">The sequence shown here is derived from an EMBL/GenBank/DDBJ whole genome shotgun (WGS) entry which is preliminary data.</text>
</comment>
<dbReference type="EMBL" id="BAABGY010000011">
    <property type="protein sequence ID" value="GAA4339249.1"/>
    <property type="molecule type" value="Genomic_DNA"/>
</dbReference>
<protein>
    <recommendedName>
        <fullName evidence="3">Protein-export chaperone SecB</fullName>
    </recommendedName>
</protein>
<dbReference type="Proteomes" id="UP001501725">
    <property type="component" value="Unassembled WGS sequence"/>
</dbReference>
<organism evidence="1 2">
    <name type="scientific">Flaviaesturariibacter amylovorans</name>
    <dbReference type="NCBI Taxonomy" id="1084520"/>
    <lineage>
        <taxon>Bacteria</taxon>
        <taxon>Pseudomonadati</taxon>
        <taxon>Bacteroidota</taxon>
        <taxon>Chitinophagia</taxon>
        <taxon>Chitinophagales</taxon>
        <taxon>Chitinophagaceae</taxon>
        <taxon>Flaviaestuariibacter</taxon>
    </lineage>
</organism>
<evidence type="ECO:0000313" key="1">
    <source>
        <dbReference type="EMBL" id="GAA4339249.1"/>
    </source>
</evidence>